<dbReference type="SUPFAM" id="SSF48403">
    <property type="entry name" value="Ankyrin repeat"/>
    <property type="match status" value="1"/>
</dbReference>
<proteinExistence type="predicted"/>
<dbReference type="InterPro" id="IPR036770">
    <property type="entry name" value="Ankyrin_rpt-contain_sf"/>
</dbReference>
<reference evidence="2" key="1">
    <citation type="journal article" date="2023" name="Mol. Phylogenet. Evol.">
        <title>Genome-scale phylogeny and comparative genomics of the fungal order Sordariales.</title>
        <authorList>
            <person name="Hensen N."/>
            <person name="Bonometti L."/>
            <person name="Westerberg I."/>
            <person name="Brannstrom I.O."/>
            <person name="Guillou S."/>
            <person name="Cros-Aarteil S."/>
            <person name="Calhoun S."/>
            <person name="Haridas S."/>
            <person name="Kuo A."/>
            <person name="Mondo S."/>
            <person name="Pangilinan J."/>
            <person name="Riley R."/>
            <person name="LaButti K."/>
            <person name="Andreopoulos B."/>
            <person name="Lipzen A."/>
            <person name="Chen C."/>
            <person name="Yan M."/>
            <person name="Daum C."/>
            <person name="Ng V."/>
            <person name="Clum A."/>
            <person name="Steindorff A."/>
            <person name="Ohm R.A."/>
            <person name="Martin F."/>
            <person name="Silar P."/>
            <person name="Natvig D.O."/>
            <person name="Lalanne C."/>
            <person name="Gautier V."/>
            <person name="Ament-Velasquez S.L."/>
            <person name="Kruys A."/>
            <person name="Hutchinson M.I."/>
            <person name="Powell A.J."/>
            <person name="Barry K."/>
            <person name="Miller A.N."/>
            <person name="Grigoriev I.V."/>
            <person name="Debuchy R."/>
            <person name="Gladieux P."/>
            <person name="Hiltunen Thoren M."/>
            <person name="Johannesson H."/>
        </authorList>
    </citation>
    <scope>NUCLEOTIDE SEQUENCE</scope>
    <source>
        <strain evidence="2">SMH4131-1</strain>
    </source>
</reference>
<comment type="caution">
    <text evidence="2">The sequence shown here is derived from an EMBL/GenBank/DDBJ whole genome shotgun (WGS) entry which is preliminary data.</text>
</comment>
<evidence type="ECO:0000313" key="2">
    <source>
        <dbReference type="EMBL" id="KAK3331706.1"/>
    </source>
</evidence>
<sequence>MDPLPVQLLDASVEFSSKAYGFIKSLKHARDDIRVLAEDLAETERLMRDLQLYCVAVQRSPSSVAHHRAPPDSIVQIARQFSEDLDLLRRHLPSDLSPSVAAKVKFVIGKKSIKEIAQRLEQRKTAAALALEFIGRLNDISLRDEVLSLHGKFDGLAANQTVLAQNLEQRSEELSSLVSAQSQSLDSLSSGRLSITVGNPDLLGRIVRAELKQQLEPLSHRLKISASTIDGIALAVSGEASRLQSAGRRSESPSPGTADHEERGLIRLEEECTPPGPCRAQSRRTPETNYSNLRSKEVILSTHTSYFRNNLFRLLIHVETYRYRYDDATANHNGSTFFRIRVDIIPQPWLLSAGLSVVYSSGQNAHGYYDICPSILPTRVLPIDSPIWHVFMNDDVSGLKELMRQHRLTIRDHNQCGYNILMVAIMWRAAKVIRYFLLETPYGEVLVNASNMHFDKAWYMLTFLRDSEANKHVVEPQSVEDILHLLESRFQISSKPEISYLRGWFRFYLCETRDTHQATVPDRRVIDCAQVLQKYGATIDPFELFNEKNIDRTEYLVNLYLATGGSPNQVNELGGSLLLVALYFLSNCRIEARSPRILVSLIRAGADIHYIGASSWISLFNHAEDYGVGDLWVRALSECGYDVLDVFYKSERRKRRYYLLDGVVLTGVDINDVVDECSTSGLRRRVGYAAELYV</sequence>
<dbReference type="AlphaFoldDB" id="A0AAE0IUT0"/>
<protein>
    <submittedName>
        <fullName evidence="2">Uncharacterized protein</fullName>
    </submittedName>
</protein>
<name>A0AAE0IUT0_9PEZI</name>
<keyword evidence="3" id="KW-1185">Reference proteome</keyword>
<evidence type="ECO:0000256" key="1">
    <source>
        <dbReference type="SAM" id="MobiDB-lite"/>
    </source>
</evidence>
<feature type="region of interest" description="Disordered" evidence="1">
    <location>
        <begin position="243"/>
        <end position="263"/>
    </location>
</feature>
<reference evidence="2" key="2">
    <citation type="submission" date="2023-06" db="EMBL/GenBank/DDBJ databases">
        <authorList>
            <consortium name="Lawrence Berkeley National Laboratory"/>
            <person name="Haridas S."/>
            <person name="Hensen N."/>
            <person name="Bonometti L."/>
            <person name="Westerberg I."/>
            <person name="Brannstrom I.O."/>
            <person name="Guillou S."/>
            <person name="Cros-Aarteil S."/>
            <person name="Calhoun S."/>
            <person name="Kuo A."/>
            <person name="Mondo S."/>
            <person name="Pangilinan J."/>
            <person name="Riley R."/>
            <person name="Labutti K."/>
            <person name="Andreopoulos B."/>
            <person name="Lipzen A."/>
            <person name="Chen C."/>
            <person name="Yanf M."/>
            <person name="Daum C."/>
            <person name="Ng V."/>
            <person name="Clum A."/>
            <person name="Steindorff A."/>
            <person name="Ohm R."/>
            <person name="Martin F."/>
            <person name="Silar P."/>
            <person name="Natvig D."/>
            <person name="Lalanne C."/>
            <person name="Gautier V."/>
            <person name="Ament-Velasquez S.L."/>
            <person name="Kruys A."/>
            <person name="Hutchinson M.I."/>
            <person name="Powell A.J."/>
            <person name="Barry K."/>
            <person name="Miller A.N."/>
            <person name="Grigoriev I.V."/>
            <person name="Debuchy R."/>
            <person name="Gladieux P."/>
            <person name="Thoren M.H."/>
            <person name="Johannesson H."/>
        </authorList>
    </citation>
    <scope>NUCLEOTIDE SEQUENCE</scope>
    <source>
        <strain evidence="2">SMH4131-1</strain>
    </source>
</reference>
<gene>
    <name evidence="2" type="ORF">B0T19DRAFT_85691</name>
</gene>
<organism evidence="2 3">
    <name type="scientific">Cercophora scortea</name>
    <dbReference type="NCBI Taxonomy" id="314031"/>
    <lineage>
        <taxon>Eukaryota</taxon>
        <taxon>Fungi</taxon>
        <taxon>Dikarya</taxon>
        <taxon>Ascomycota</taxon>
        <taxon>Pezizomycotina</taxon>
        <taxon>Sordariomycetes</taxon>
        <taxon>Sordariomycetidae</taxon>
        <taxon>Sordariales</taxon>
        <taxon>Lasiosphaeriaceae</taxon>
        <taxon>Cercophora</taxon>
    </lineage>
</organism>
<evidence type="ECO:0000313" key="3">
    <source>
        <dbReference type="Proteomes" id="UP001286456"/>
    </source>
</evidence>
<dbReference type="Proteomes" id="UP001286456">
    <property type="component" value="Unassembled WGS sequence"/>
</dbReference>
<dbReference type="EMBL" id="JAUEPO010000002">
    <property type="protein sequence ID" value="KAK3331706.1"/>
    <property type="molecule type" value="Genomic_DNA"/>
</dbReference>
<accession>A0AAE0IUT0</accession>